<dbReference type="InterPro" id="IPR000014">
    <property type="entry name" value="PAS"/>
</dbReference>
<dbReference type="NCBIfam" id="TIGR00229">
    <property type="entry name" value="sensory_box"/>
    <property type="match status" value="1"/>
</dbReference>
<keyword evidence="3" id="KW-0597">Phosphoprotein</keyword>
<dbReference type="PANTHER" id="PTHR43065">
    <property type="entry name" value="SENSOR HISTIDINE KINASE"/>
    <property type="match status" value="1"/>
</dbReference>
<dbReference type="InterPro" id="IPR005467">
    <property type="entry name" value="His_kinase_dom"/>
</dbReference>
<dbReference type="Gene3D" id="3.40.50.2300">
    <property type="match status" value="1"/>
</dbReference>
<feature type="domain" description="PAC" evidence="6">
    <location>
        <begin position="79"/>
        <end position="130"/>
    </location>
</feature>
<keyword evidence="8" id="KW-1185">Reference proteome</keyword>
<dbReference type="SUPFAM" id="SSF52172">
    <property type="entry name" value="CheY-like"/>
    <property type="match status" value="1"/>
</dbReference>
<dbReference type="Proteomes" id="UP001528850">
    <property type="component" value="Unassembled WGS sequence"/>
</dbReference>
<dbReference type="SMART" id="SM00448">
    <property type="entry name" value="REC"/>
    <property type="match status" value="1"/>
</dbReference>
<dbReference type="InterPro" id="IPR003594">
    <property type="entry name" value="HATPase_dom"/>
</dbReference>
<reference evidence="7 8" key="1">
    <citation type="journal article" date="2024" name="Curr. Microbiol.">
        <title>Luteibacter sahnii sp. nov., A Novel Yellow-Colored Xanthomonadin Pigment Producing Probiotic Bacterium from Healthy Rice Seed Microbiome.</title>
        <authorList>
            <person name="Jaiswal G."/>
            <person name="Rana R."/>
            <person name="Nayak P.K."/>
            <person name="Chouhan R."/>
            <person name="Gandhi S.G."/>
            <person name="Patel H.K."/>
            <person name="Patil P.B."/>
        </authorList>
    </citation>
    <scope>NUCLEOTIDE SEQUENCE [LARGE SCALE GENOMIC DNA]</scope>
    <source>
        <strain evidence="7 8">PPL201</strain>
    </source>
</reference>
<keyword evidence="7" id="KW-0547">Nucleotide-binding</keyword>
<feature type="domain" description="Histidine kinase" evidence="4">
    <location>
        <begin position="143"/>
        <end position="360"/>
    </location>
</feature>
<dbReference type="PROSITE" id="PS50110">
    <property type="entry name" value="RESPONSE_REGULATORY"/>
    <property type="match status" value="1"/>
</dbReference>
<sequence length="508" mass="55255">MTFPDSLLHLALESADLGVWRLDLTRDQEMLRSLRHDQMFGYDTLQPSWGLERALAHILDEDRHILVQAFERAIKDGHLACEFRVRWPDGSIHWIAPRGRTDYENGEARYVTGIVSDVTARKRAEEDDLQQSKMIAIGQLTAGIAHDFNNVLQGIGGAFDLIEKKAAAGTLEGVTAVTRLGTGLVDRASRMTHRLLAFSRRSPLAPRAIALEKRLPEIAALLRPTATQHVTVTCDIEPGLCAHVDDAHLETAVLNLLVNARDASPRGGRIHLAARRASGLPSHDDAPRLVLSVSDEGTGIAADDLPHVFEPFFTTKPAGTGTGLGLSQVHGFAHQSGGHVDVESALHQGTTVRVYLPVCALPDEPIACAQVVHRPPGAARILLVDDEPGVLDTLAVTLRDQGHEVITAHHAEDAQAAWRAHAPFSALITDIGLPGPMDGCALAHWARAEIPDLPVVLITGYAGTPLDDRLPRHAEVLVKPFALSALRTLLKRWFRERADRADGVRWSG</sequence>
<keyword evidence="7" id="KW-0067">ATP-binding</keyword>
<dbReference type="InterPro" id="IPR000700">
    <property type="entry name" value="PAS-assoc_C"/>
</dbReference>
<dbReference type="SMART" id="SM00387">
    <property type="entry name" value="HATPase_c"/>
    <property type="match status" value="1"/>
</dbReference>
<evidence type="ECO:0000256" key="1">
    <source>
        <dbReference type="ARBA" id="ARBA00000085"/>
    </source>
</evidence>
<evidence type="ECO:0000256" key="2">
    <source>
        <dbReference type="ARBA" id="ARBA00012438"/>
    </source>
</evidence>
<dbReference type="Gene3D" id="2.10.70.100">
    <property type="match status" value="1"/>
</dbReference>
<dbReference type="PRINTS" id="PR00344">
    <property type="entry name" value="BCTRLSENSOR"/>
</dbReference>
<evidence type="ECO:0000313" key="8">
    <source>
        <dbReference type="Proteomes" id="UP001528850"/>
    </source>
</evidence>
<dbReference type="Gene3D" id="1.10.287.130">
    <property type="match status" value="1"/>
</dbReference>
<evidence type="ECO:0000259" key="4">
    <source>
        <dbReference type="PROSITE" id="PS50109"/>
    </source>
</evidence>
<dbReference type="InterPro" id="IPR001789">
    <property type="entry name" value="Sig_transdc_resp-reg_receiver"/>
</dbReference>
<feature type="modified residue" description="4-aspartylphosphate" evidence="3">
    <location>
        <position position="430"/>
    </location>
</feature>
<gene>
    <name evidence="7" type="ORF">P3W24_11890</name>
</gene>
<dbReference type="InterPro" id="IPR035965">
    <property type="entry name" value="PAS-like_dom_sf"/>
</dbReference>
<dbReference type="EMBL" id="JARJJS010000002">
    <property type="protein sequence ID" value="MDF4025667.1"/>
    <property type="molecule type" value="Genomic_DNA"/>
</dbReference>
<evidence type="ECO:0000256" key="3">
    <source>
        <dbReference type="PROSITE-ProRule" id="PRU00169"/>
    </source>
</evidence>
<dbReference type="GO" id="GO:0005524">
    <property type="term" value="F:ATP binding"/>
    <property type="evidence" value="ECO:0007669"/>
    <property type="project" value="UniProtKB-KW"/>
</dbReference>
<dbReference type="PANTHER" id="PTHR43065:SF42">
    <property type="entry name" value="TWO-COMPONENT SENSOR PPRA"/>
    <property type="match status" value="1"/>
</dbReference>
<dbReference type="InterPro" id="IPR013655">
    <property type="entry name" value="PAS_fold_3"/>
</dbReference>
<dbReference type="Pfam" id="PF08447">
    <property type="entry name" value="PAS_3"/>
    <property type="match status" value="1"/>
</dbReference>
<dbReference type="Gene3D" id="3.30.565.10">
    <property type="entry name" value="Histidine kinase-like ATPase, C-terminal domain"/>
    <property type="match status" value="1"/>
</dbReference>
<dbReference type="Pfam" id="PF02518">
    <property type="entry name" value="HATPase_c"/>
    <property type="match status" value="1"/>
</dbReference>
<dbReference type="SUPFAM" id="SSF55785">
    <property type="entry name" value="PYP-like sensor domain (PAS domain)"/>
    <property type="match status" value="1"/>
</dbReference>
<evidence type="ECO:0000259" key="5">
    <source>
        <dbReference type="PROSITE" id="PS50110"/>
    </source>
</evidence>
<dbReference type="Gene3D" id="3.30.450.20">
    <property type="entry name" value="PAS domain"/>
    <property type="match status" value="1"/>
</dbReference>
<dbReference type="InterPro" id="IPR004358">
    <property type="entry name" value="Sig_transdc_His_kin-like_C"/>
</dbReference>
<feature type="domain" description="Response regulatory" evidence="5">
    <location>
        <begin position="380"/>
        <end position="494"/>
    </location>
</feature>
<dbReference type="SUPFAM" id="SSF55874">
    <property type="entry name" value="ATPase domain of HSP90 chaperone/DNA topoisomerase II/histidine kinase"/>
    <property type="match status" value="1"/>
</dbReference>
<name>A0ABT6BCA2_9GAMM</name>
<accession>A0ABT6BCA2</accession>
<proteinExistence type="predicted"/>
<dbReference type="InterPro" id="IPR036097">
    <property type="entry name" value="HisK_dim/P_sf"/>
</dbReference>
<dbReference type="EC" id="2.7.13.3" evidence="2"/>
<organism evidence="7 8">
    <name type="scientific">Luteibacter sahnii</name>
    <dbReference type="NCBI Taxonomy" id="3021977"/>
    <lineage>
        <taxon>Bacteria</taxon>
        <taxon>Pseudomonadati</taxon>
        <taxon>Pseudomonadota</taxon>
        <taxon>Gammaproteobacteria</taxon>
        <taxon>Lysobacterales</taxon>
        <taxon>Rhodanobacteraceae</taxon>
        <taxon>Luteibacter</taxon>
    </lineage>
</organism>
<dbReference type="InterPro" id="IPR011006">
    <property type="entry name" value="CheY-like_superfamily"/>
</dbReference>
<protein>
    <recommendedName>
        <fullName evidence="2">histidine kinase</fullName>
        <ecNumber evidence="2">2.7.13.3</ecNumber>
    </recommendedName>
</protein>
<evidence type="ECO:0000259" key="6">
    <source>
        <dbReference type="PROSITE" id="PS50113"/>
    </source>
</evidence>
<comment type="caution">
    <text evidence="7">The sequence shown here is derived from an EMBL/GenBank/DDBJ whole genome shotgun (WGS) entry which is preliminary data.</text>
</comment>
<dbReference type="PROSITE" id="PS50113">
    <property type="entry name" value="PAC"/>
    <property type="match status" value="1"/>
</dbReference>
<comment type="catalytic activity">
    <reaction evidence="1">
        <text>ATP + protein L-histidine = ADP + protein N-phospho-L-histidine.</text>
        <dbReference type="EC" id="2.7.13.3"/>
    </reaction>
</comment>
<dbReference type="Pfam" id="PF00072">
    <property type="entry name" value="Response_reg"/>
    <property type="match status" value="1"/>
</dbReference>
<dbReference type="PROSITE" id="PS50109">
    <property type="entry name" value="HIS_KIN"/>
    <property type="match status" value="1"/>
</dbReference>
<dbReference type="InterPro" id="IPR036890">
    <property type="entry name" value="HATPase_C_sf"/>
</dbReference>
<dbReference type="SUPFAM" id="SSF47384">
    <property type="entry name" value="Homodimeric domain of signal transducing histidine kinase"/>
    <property type="match status" value="1"/>
</dbReference>
<evidence type="ECO:0000313" key="7">
    <source>
        <dbReference type="EMBL" id="MDF4025667.1"/>
    </source>
</evidence>